<dbReference type="OrthoDB" id="3655479at2"/>
<evidence type="ECO:0000256" key="2">
    <source>
        <dbReference type="ARBA" id="ARBA00022475"/>
    </source>
</evidence>
<name>A0A8J3A817_9ACTN</name>
<comment type="subcellular location">
    <subcellularLocation>
        <location evidence="1">Cell membrane</location>
    </subcellularLocation>
</comment>
<dbReference type="Pfam" id="PF13641">
    <property type="entry name" value="Glyco_tranf_2_3"/>
    <property type="match status" value="1"/>
</dbReference>
<dbReference type="AlphaFoldDB" id="A0A8J3A817"/>
<keyword evidence="6" id="KW-1133">Transmembrane helix</keyword>
<keyword evidence="3" id="KW-0328">Glycosyltransferase</keyword>
<dbReference type="Gene3D" id="3.90.550.10">
    <property type="entry name" value="Spore Coat Polysaccharide Biosynthesis Protein SpsA, Chain A"/>
    <property type="match status" value="1"/>
</dbReference>
<evidence type="ECO:0000313" key="8">
    <source>
        <dbReference type="Proteomes" id="UP000650511"/>
    </source>
</evidence>
<dbReference type="CDD" id="cd06423">
    <property type="entry name" value="CESA_like"/>
    <property type="match status" value="1"/>
</dbReference>
<evidence type="ECO:0000256" key="4">
    <source>
        <dbReference type="ARBA" id="ARBA00022679"/>
    </source>
</evidence>
<evidence type="ECO:0008006" key="9">
    <source>
        <dbReference type="Google" id="ProtNLM"/>
    </source>
</evidence>
<sequence length="347" mass="37445">MPDTSATTTATSAATGAPDVAVVVPAHAASDALRRCLEALRACDPPATELVVVVDGADPDTIALAERHADRVVALPDTGGPARARNAGVAASVSDLIFFVDSDVVVRPDFVGRIQARFLTRPTMDAMIGSYDATPPEENLLSQYKNLLNHYVHQRAGNDGWTFWGACGAIRRSVFERVGGFDESYTRPCIEDIELGHRLHAAGHRIEVAKDVQVTHLKRWTARTLLRADVLDRALPWSELIVERAGFTDDLNISRAQRGKAVLASAGLAGAAVGLVGPRRLRRPSRGVLAGSVTALAVLDAPLLRFFARQRGPAFAVGATAWHWWSYVYSAATFGTVLARRVLRRRG</sequence>
<evidence type="ECO:0000313" key="7">
    <source>
        <dbReference type="EMBL" id="GGI06083.1"/>
    </source>
</evidence>
<dbReference type="PANTHER" id="PTHR43646">
    <property type="entry name" value="GLYCOSYLTRANSFERASE"/>
    <property type="match status" value="1"/>
</dbReference>
<dbReference type="InterPro" id="IPR029044">
    <property type="entry name" value="Nucleotide-diphossugar_trans"/>
</dbReference>
<keyword evidence="4" id="KW-0808">Transferase</keyword>
<reference evidence="7" key="1">
    <citation type="journal article" date="2014" name="Int. J. Syst. Evol. Microbiol.">
        <title>Complete genome sequence of Corynebacterium casei LMG S-19264T (=DSM 44701T), isolated from a smear-ripened cheese.</title>
        <authorList>
            <consortium name="US DOE Joint Genome Institute (JGI-PGF)"/>
            <person name="Walter F."/>
            <person name="Albersmeier A."/>
            <person name="Kalinowski J."/>
            <person name="Ruckert C."/>
        </authorList>
    </citation>
    <scope>NUCLEOTIDE SEQUENCE</scope>
    <source>
        <strain evidence="7">CGMCC 1.14988</strain>
    </source>
</reference>
<organism evidence="7 8">
    <name type="scientific">Egicoccus halophilus</name>
    <dbReference type="NCBI Taxonomy" id="1670830"/>
    <lineage>
        <taxon>Bacteria</taxon>
        <taxon>Bacillati</taxon>
        <taxon>Actinomycetota</taxon>
        <taxon>Nitriliruptoria</taxon>
        <taxon>Egicoccales</taxon>
        <taxon>Egicoccaceae</taxon>
        <taxon>Egicoccus</taxon>
    </lineage>
</organism>
<dbReference type="PANTHER" id="PTHR43646:SF2">
    <property type="entry name" value="GLYCOSYLTRANSFERASE 2-LIKE DOMAIN-CONTAINING PROTEIN"/>
    <property type="match status" value="1"/>
</dbReference>
<protein>
    <recommendedName>
        <fullName evidence="9">Glycosyl transferase</fullName>
    </recommendedName>
</protein>
<feature type="transmembrane region" description="Helical" evidence="6">
    <location>
        <begin position="288"/>
        <end position="308"/>
    </location>
</feature>
<dbReference type="EMBL" id="BMHA01000005">
    <property type="protein sequence ID" value="GGI06083.1"/>
    <property type="molecule type" value="Genomic_DNA"/>
</dbReference>
<comment type="caution">
    <text evidence="7">The sequence shown here is derived from an EMBL/GenBank/DDBJ whole genome shotgun (WGS) entry which is preliminary data.</text>
</comment>
<gene>
    <name evidence="7" type="ORF">GCM10011354_17330</name>
</gene>
<keyword evidence="2" id="KW-1003">Cell membrane</keyword>
<evidence type="ECO:0000256" key="1">
    <source>
        <dbReference type="ARBA" id="ARBA00004236"/>
    </source>
</evidence>
<keyword evidence="5 6" id="KW-0472">Membrane</keyword>
<evidence type="ECO:0000256" key="5">
    <source>
        <dbReference type="ARBA" id="ARBA00023136"/>
    </source>
</evidence>
<dbReference type="RefSeq" id="WP_130648676.1">
    <property type="nucleotide sequence ID" value="NZ_BMHA01000005.1"/>
</dbReference>
<accession>A0A8J3A817</accession>
<dbReference type="SUPFAM" id="SSF53448">
    <property type="entry name" value="Nucleotide-diphospho-sugar transferases"/>
    <property type="match status" value="1"/>
</dbReference>
<keyword evidence="6" id="KW-0812">Transmembrane</keyword>
<feature type="transmembrane region" description="Helical" evidence="6">
    <location>
        <begin position="324"/>
        <end position="343"/>
    </location>
</feature>
<reference evidence="7" key="2">
    <citation type="submission" date="2020-09" db="EMBL/GenBank/DDBJ databases">
        <authorList>
            <person name="Sun Q."/>
            <person name="Zhou Y."/>
        </authorList>
    </citation>
    <scope>NUCLEOTIDE SEQUENCE</scope>
    <source>
        <strain evidence="7">CGMCC 1.14988</strain>
    </source>
</reference>
<evidence type="ECO:0000256" key="6">
    <source>
        <dbReference type="SAM" id="Phobius"/>
    </source>
</evidence>
<keyword evidence="8" id="KW-1185">Reference proteome</keyword>
<evidence type="ECO:0000256" key="3">
    <source>
        <dbReference type="ARBA" id="ARBA00022676"/>
    </source>
</evidence>
<dbReference type="GO" id="GO:0005886">
    <property type="term" value="C:plasma membrane"/>
    <property type="evidence" value="ECO:0007669"/>
    <property type="project" value="UniProtKB-SubCell"/>
</dbReference>
<dbReference type="Proteomes" id="UP000650511">
    <property type="component" value="Unassembled WGS sequence"/>
</dbReference>
<proteinExistence type="predicted"/>
<dbReference type="GO" id="GO:0016757">
    <property type="term" value="F:glycosyltransferase activity"/>
    <property type="evidence" value="ECO:0007669"/>
    <property type="project" value="UniProtKB-KW"/>
</dbReference>